<dbReference type="EMBL" id="PEBX01000001">
    <property type="protein sequence ID" value="PTQ57874.1"/>
    <property type="molecule type" value="Genomic_DNA"/>
</dbReference>
<gene>
    <name evidence="2" type="ORF">BSOLF_0385</name>
</gene>
<protein>
    <submittedName>
        <fullName evidence="2">Uncharacterized protein</fullName>
    </submittedName>
</protein>
<dbReference type="AlphaFoldDB" id="A0A2R6Y5D1"/>
<sequence length="71" mass="7796">MHDGKQRRGAGCYKASGSNPPPIYGTTFALISERFSQSTDRSPNVFPNPPPDLDVSLGRSPFLPIHLQVDR</sequence>
<organism evidence="2 3">
    <name type="scientific">Candidatus Carbonibacillus altaicus</name>
    <dbReference type="NCBI Taxonomy" id="2163959"/>
    <lineage>
        <taxon>Bacteria</taxon>
        <taxon>Bacillati</taxon>
        <taxon>Bacillota</taxon>
        <taxon>Bacilli</taxon>
        <taxon>Bacillales</taxon>
        <taxon>Candidatus Carbonibacillus</taxon>
    </lineage>
</organism>
<evidence type="ECO:0000313" key="2">
    <source>
        <dbReference type="EMBL" id="PTQ57874.1"/>
    </source>
</evidence>
<evidence type="ECO:0000313" key="3">
    <source>
        <dbReference type="Proteomes" id="UP000244338"/>
    </source>
</evidence>
<accession>A0A2R6Y5D1</accession>
<comment type="caution">
    <text evidence="2">The sequence shown here is derived from an EMBL/GenBank/DDBJ whole genome shotgun (WGS) entry which is preliminary data.</text>
</comment>
<name>A0A2R6Y5D1_9BACL</name>
<feature type="region of interest" description="Disordered" evidence="1">
    <location>
        <begin position="1"/>
        <end position="22"/>
    </location>
</feature>
<feature type="region of interest" description="Disordered" evidence="1">
    <location>
        <begin position="34"/>
        <end position="53"/>
    </location>
</feature>
<evidence type="ECO:0000256" key="1">
    <source>
        <dbReference type="SAM" id="MobiDB-lite"/>
    </source>
</evidence>
<reference evidence="3" key="1">
    <citation type="journal article" date="2018" name="Sci. Rep.">
        <title>Lignite coal burning seam in the remote Altai Mountains harbors a hydrogen-driven thermophilic microbial community.</title>
        <authorList>
            <person name="Kadnikov V.V."/>
            <person name="Mardanov A.V."/>
            <person name="Ivasenko D.A."/>
            <person name="Antsiferov D.V."/>
            <person name="Beletsky A.V."/>
            <person name="Karnachuk O.V."/>
            <person name="Ravin N.V."/>
        </authorList>
    </citation>
    <scope>NUCLEOTIDE SEQUENCE [LARGE SCALE GENOMIC DNA]</scope>
</reference>
<proteinExistence type="predicted"/>
<dbReference type="Proteomes" id="UP000244338">
    <property type="component" value="Unassembled WGS sequence"/>
</dbReference>